<organism evidence="2 3">
    <name type="scientific">Thermincola potens (strain JR)</name>
    <dbReference type="NCBI Taxonomy" id="635013"/>
    <lineage>
        <taxon>Bacteria</taxon>
        <taxon>Bacillati</taxon>
        <taxon>Bacillota</taxon>
        <taxon>Clostridia</taxon>
        <taxon>Eubacteriales</taxon>
        <taxon>Thermincolaceae</taxon>
        <taxon>Thermincola</taxon>
    </lineage>
</organism>
<gene>
    <name evidence="2" type="ordered locus">TherJR_0389</name>
</gene>
<proteinExistence type="predicted"/>
<keyword evidence="1" id="KW-1133">Transmembrane helix</keyword>
<keyword evidence="1" id="KW-0812">Transmembrane</keyword>
<protein>
    <submittedName>
        <fullName evidence="2">Putative methyl-accepting chemotaxis protein</fullName>
    </submittedName>
</protein>
<reference evidence="2 3" key="1">
    <citation type="submission" date="2010-05" db="EMBL/GenBank/DDBJ databases">
        <title>Complete sequence of Thermincola sp. JR.</title>
        <authorList>
            <consortium name="US DOE Joint Genome Institute"/>
            <person name="Lucas S."/>
            <person name="Copeland A."/>
            <person name="Lapidus A."/>
            <person name="Cheng J.-F."/>
            <person name="Bruce D."/>
            <person name="Goodwin L."/>
            <person name="Pitluck S."/>
            <person name="Chertkov O."/>
            <person name="Detter J.C."/>
            <person name="Han C."/>
            <person name="Tapia R."/>
            <person name="Land M."/>
            <person name="Hauser L."/>
            <person name="Kyrpides N."/>
            <person name="Mikhailova N."/>
            <person name="Hazen T.C."/>
            <person name="Woyke T."/>
        </authorList>
    </citation>
    <scope>NUCLEOTIDE SEQUENCE [LARGE SCALE GENOMIC DNA]</scope>
    <source>
        <strain evidence="2 3">JR</strain>
    </source>
</reference>
<dbReference type="KEGG" id="tjr:TherJR_0389"/>
<feature type="transmembrane region" description="Helical" evidence="1">
    <location>
        <begin position="6"/>
        <end position="25"/>
    </location>
</feature>
<keyword evidence="3" id="KW-1185">Reference proteome</keyword>
<keyword evidence="1" id="KW-0472">Membrane</keyword>
<dbReference type="AlphaFoldDB" id="D5XAH6"/>
<dbReference type="EMBL" id="CP002028">
    <property type="protein sequence ID" value="ADG81275.1"/>
    <property type="molecule type" value="Genomic_DNA"/>
</dbReference>
<dbReference type="Proteomes" id="UP000002377">
    <property type="component" value="Chromosome"/>
</dbReference>
<sequence>MSKSSLTVITAVISIVLVFIGIWLGNPVRPIHYVLGAFL</sequence>
<dbReference type="HOGENOM" id="CLU_3318409_0_0_9"/>
<dbReference type="STRING" id="635013.TherJR_0389"/>
<accession>D5XAH6</accession>
<name>D5XAH6_THEPJ</name>
<evidence type="ECO:0000313" key="3">
    <source>
        <dbReference type="Proteomes" id="UP000002377"/>
    </source>
</evidence>
<evidence type="ECO:0000256" key="1">
    <source>
        <dbReference type="SAM" id="Phobius"/>
    </source>
</evidence>
<evidence type="ECO:0000313" key="2">
    <source>
        <dbReference type="EMBL" id="ADG81275.1"/>
    </source>
</evidence>